<accession>A0ABD7FQL1</accession>
<sequence>MNGVGIFLMVVAVCFCISLVVIAGVLWRILVAQRAFRRKREQLFIDKFRQ</sequence>
<organism evidence="2 3">
    <name type="scientific">Escherichia coli O141:H4</name>
    <dbReference type="NCBI Taxonomy" id="2861806"/>
    <lineage>
        <taxon>Bacteria</taxon>
        <taxon>Pseudomonadati</taxon>
        <taxon>Pseudomonadota</taxon>
        <taxon>Gammaproteobacteria</taxon>
        <taxon>Enterobacterales</taxon>
        <taxon>Enterobacteriaceae</taxon>
        <taxon>Escherichia</taxon>
    </lineage>
</organism>
<dbReference type="Proteomes" id="UP000826587">
    <property type="component" value="Plasmid pP136-7"/>
</dbReference>
<feature type="transmembrane region" description="Helical" evidence="1">
    <location>
        <begin position="6"/>
        <end position="30"/>
    </location>
</feature>
<reference evidence="2 3" key="1">
    <citation type="submission" date="2021-07" db="EMBL/GenBank/DDBJ databases">
        <title>Wild boars as the reservoir of a highly virulent clone of hybrid Shiga toxigenic and enterotoxigenic Escherichia coli responsible of edema disease.</title>
        <authorList>
            <person name="Perrat A."/>
            <person name="Branchu P."/>
            <person name="Decors A."/>
            <person name="Turci S."/>
            <person name="Bayon-Auboyer M.-H."/>
            <person name="Petit G."/>
            <person name="Grosbois V."/>
            <person name="Brugere H."/>
            <person name="Auvray F."/>
            <person name="Oswald E."/>
        </authorList>
    </citation>
    <scope>NUCLEOTIDE SEQUENCE [LARGE SCALE GENOMIC DNA]</scope>
    <source>
        <strain evidence="2 3">P13-6</strain>
        <plasmid evidence="2 3">pP136-7</plasmid>
    </source>
</reference>
<evidence type="ECO:0000256" key="1">
    <source>
        <dbReference type="SAM" id="Phobius"/>
    </source>
</evidence>
<evidence type="ECO:0000313" key="3">
    <source>
        <dbReference type="Proteomes" id="UP000826587"/>
    </source>
</evidence>
<keyword evidence="2" id="KW-0614">Plasmid</keyword>
<keyword evidence="1" id="KW-0472">Membrane</keyword>
<name>A0ABD7FQL1_ECOLX</name>
<dbReference type="RefSeq" id="WP_021542835.1">
    <property type="nucleotide sequence ID" value="NZ_CP080230.1"/>
</dbReference>
<dbReference type="EMBL" id="CP080230">
    <property type="protein sequence ID" value="QYE42628.1"/>
    <property type="molecule type" value="Genomic_DNA"/>
</dbReference>
<evidence type="ECO:0000313" key="2">
    <source>
        <dbReference type="EMBL" id="QYE42628.1"/>
    </source>
</evidence>
<keyword evidence="1" id="KW-1133">Transmembrane helix</keyword>
<proteinExistence type="predicted"/>
<dbReference type="AlphaFoldDB" id="A0ABD7FQL1"/>
<protein>
    <submittedName>
        <fullName evidence="2">Uncharacterized protein</fullName>
    </submittedName>
</protein>
<keyword evidence="1" id="KW-0812">Transmembrane</keyword>
<geneLocation type="plasmid" evidence="2 3">
    <name>pP136-7</name>
</geneLocation>
<gene>
    <name evidence="2" type="ORF">KZW89_28410</name>
</gene>